<dbReference type="EMBL" id="LN999835">
    <property type="protein sequence ID" value="CUX97368.1"/>
    <property type="molecule type" value="Genomic_DNA"/>
</dbReference>
<dbReference type="AlphaFoldDB" id="A0A143WUI4"/>
<dbReference type="Proteomes" id="UP000095477">
    <property type="component" value="Chromosome I"/>
</dbReference>
<evidence type="ECO:0000313" key="2">
    <source>
        <dbReference type="Proteomes" id="UP000095477"/>
    </source>
</evidence>
<gene>
    <name evidence="1" type="ORF">TPER_HE00458</name>
</gene>
<reference evidence="2" key="1">
    <citation type="submission" date="2016-01" db="EMBL/GenBank/DDBJ databases">
        <authorList>
            <person name="Husnik F."/>
        </authorList>
    </citation>
    <scope>NUCLEOTIDE SEQUENCE [LARGE SCALE GENOMIC DNA]</scope>
</reference>
<evidence type="ECO:0000313" key="1">
    <source>
        <dbReference type="EMBL" id="CUX97368.1"/>
    </source>
</evidence>
<protein>
    <submittedName>
        <fullName evidence="1">Uncharacterized protein</fullName>
    </submittedName>
</protein>
<keyword evidence="2" id="KW-1185">Reference proteome</keyword>
<organism evidence="1 2">
    <name type="scientific">Candidatus Hoaglandella endobia</name>
    <dbReference type="NCBI Taxonomy" id="1778263"/>
    <lineage>
        <taxon>Bacteria</taxon>
        <taxon>Pseudomonadati</taxon>
        <taxon>Pseudomonadota</taxon>
        <taxon>Gammaproteobacteria</taxon>
        <taxon>Enterobacterales</taxon>
        <taxon>Enterobacteriaceae</taxon>
        <taxon>Candidatus Hoaglandella</taxon>
    </lineage>
</organism>
<name>A0A143WUI4_9ENTR</name>
<dbReference type="KEGG" id="hed:TPER_HE00458"/>
<sequence length="29" mass="3293">MKRSILVVSIEIPVIEDLNGSYNTHYTLS</sequence>
<accession>A0A143WUI4</accession>
<proteinExistence type="predicted"/>